<accession>A0A026WHJ8</accession>
<name>A0A026WHJ8_OOCBI</name>
<evidence type="ECO:0000313" key="2">
    <source>
        <dbReference type="Proteomes" id="UP000053097"/>
    </source>
</evidence>
<protein>
    <submittedName>
        <fullName evidence="1">Glutamate receptor</fullName>
    </submittedName>
</protein>
<dbReference type="EMBL" id="KK107199">
    <property type="protein sequence ID" value="EZA55537.1"/>
    <property type="molecule type" value="Genomic_DNA"/>
</dbReference>
<dbReference type="Proteomes" id="UP000053097">
    <property type="component" value="Unassembled WGS sequence"/>
</dbReference>
<organism evidence="1 2">
    <name type="scientific">Ooceraea biroi</name>
    <name type="common">Clonal raider ant</name>
    <name type="synonym">Cerapachys biroi</name>
    <dbReference type="NCBI Taxonomy" id="2015173"/>
    <lineage>
        <taxon>Eukaryota</taxon>
        <taxon>Metazoa</taxon>
        <taxon>Ecdysozoa</taxon>
        <taxon>Arthropoda</taxon>
        <taxon>Hexapoda</taxon>
        <taxon>Insecta</taxon>
        <taxon>Pterygota</taxon>
        <taxon>Neoptera</taxon>
        <taxon>Endopterygota</taxon>
        <taxon>Hymenoptera</taxon>
        <taxon>Apocrita</taxon>
        <taxon>Aculeata</taxon>
        <taxon>Formicoidea</taxon>
        <taxon>Formicidae</taxon>
        <taxon>Dorylinae</taxon>
        <taxon>Ooceraea</taxon>
    </lineage>
</organism>
<dbReference type="AlphaFoldDB" id="A0A026WHJ8"/>
<sequence length="82" mass="9534">MRNHNQNVTTRKFELQAFVDVINTADAYKLSRLSEYMSVYRSLHRLGIVIRSKARRALRATFFPGNRSYSHVDDVLGKETES</sequence>
<dbReference type="STRING" id="2015173.A0A026WHJ8"/>
<evidence type="ECO:0000313" key="1">
    <source>
        <dbReference type="EMBL" id="EZA55537.1"/>
    </source>
</evidence>
<keyword evidence="2" id="KW-1185">Reference proteome</keyword>
<keyword evidence="1" id="KW-0675">Receptor</keyword>
<proteinExistence type="predicted"/>
<reference evidence="1 2" key="1">
    <citation type="journal article" date="2014" name="Curr. Biol.">
        <title>The genome of the clonal raider ant Cerapachys biroi.</title>
        <authorList>
            <person name="Oxley P.R."/>
            <person name="Ji L."/>
            <person name="Fetter-Pruneda I."/>
            <person name="McKenzie S.K."/>
            <person name="Li C."/>
            <person name="Hu H."/>
            <person name="Zhang G."/>
            <person name="Kronauer D.J."/>
        </authorList>
    </citation>
    <scope>NUCLEOTIDE SEQUENCE [LARGE SCALE GENOMIC DNA]</scope>
</reference>
<gene>
    <name evidence="1" type="ORF">X777_03791</name>
</gene>